<protein>
    <submittedName>
        <fullName evidence="2">Uncharacterized protein</fullName>
    </submittedName>
</protein>
<dbReference type="OrthoDB" id="2857352at2759"/>
<dbReference type="InterPro" id="IPR036910">
    <property type="entry name" value="HMG_box_dom_sf"/>
</dbReference>
<keyword evidence="3" id="KW-1185">Reference proteome</keyword>
<feature type="region of interest" description="Disordered" evidence="1">
    <location>
        <begin position="194"/>
        <end position="235"/>
    </location>
</feature>
<gene>
    <name evidence="2" type="ORF">D9757_012510</name>
</gene>
<feature type="region of interest" description="Disordered" evidence="1">
    <location>
        <begin position="1"/>
        <end position="30"/>
    </location>
</feature>
<dbReference type="Proteomes" id="UP000518752">
    <property type="component" value="Unassembled WGS sequence"/>
</dbReference>
<dbReference type="EMBL" id="JAACJN010000277">
    <property type="protein sequence ID" value="KAF5352257.1"/>
    <property type="molecule type" value="Genomic_DNA"/>
</dbReference>
<comment type="caution">
    <text evidence="2">The sequence shown here is derived from an EMBL/GenBank/DDBJ whole genome shotgun (WGS) entry which is preliminary data.</text>
</comment>
<feature type="compositionally biased region" description="Low complexity" evidence="1">
    <location>
        <begin position="295"/>
        <end position="321"/>
    </location>
</feature>
<dbReference type="AlphaFoldDB" id="A0A8H5FXD7"/>
<dbReference type="SUPFAM" id="SSF47095">
    <property type="entry name" value="HMG-box"/>
    <property type="match status" value="1"/>
</dbReference>
<feature type="compositionally biased region" description="Polar residues" evidence="1">
    <location>
        <begin position="1"/>
        <end position="16"/>
    </location>
</feature>
<evidence type="ECO:0000313" key="3">
    <source>
        <dbReference type="Proteomes" id="UP000518752"/>
    </source>
</evidence>
<reference evidence="2 3" key="1">
    <citation type="journal article" date="2020" name="ISME J.">
        <title>Uncovering the hidden diversity of litter-decomposition mechanisms in mushroom-forming fungi.</title>
        <authorList>
            <person name="Floudas D."/>
            <person name="Bentzer J."/>
            <person name="Ahren D."/>
            <person name="Johansson T."/>
            <person name="Persson P."/>
            <person name="Tunlid A."/>
        </authorList>
    </citation>
    <scope>NUCLEOTIDE SEQUENCE [LARGE SCALE GENOMIC DNA]</scope>
    <source>
        <strain evidence="2 3">CBS 406.79</strain>
    </source>
</reference>
<name>A0A8H5FXD7_9AGAR</name>
<proteinExistence type="predicted"/>
<evidence type="ECO:0000313" key="2">
    <source>
        <dbReference type="EMBL" id="KAF5352257.1"/>
    </source>
</evidence>
<sequence>MSTPYLLTGSTVSSTRNDTHWRGPPNDASSDSFARVKPNFDLLKVKWPETAFMLFRRNYHEAIPQAVINDENLILSRWKSLPIDSEERMFWEELAEVKEEMRAQMVPSHVSQRRCALIQFGCLKDRTEIPRIAENISRSIAQIPSSTTSSHSVTPCDTTDCMQTVPALLQHDQIEVTGVAPSPGMKKKARGVPILLGRRPSISDSAEVEQVPSSQENRPDASNKNSSPASLFSGSENFSISDGNFHAVGRDMRTSNAYHDDSTTTLIFNHCTFSSSDPEHLKDEPIASAEPEPLSFPSLHPRSSCSSNSSSRSSPEYLPNSHLPRRPPPSPEHARQSKRRYRWSTTTFIPIVYHHYIQPIMIYPVRWIASCAPSVVLSWFAFPPPPHSCMPGWWPGWSHPNYNW</sequence>
<organism evidence="2 3">
    <name type="scientific">Collybiopsis confluens</name>
    <dbReference type="NCBI Taxonomy" id="2823264"/>
    <lineage>
        <taxon>Eukaryota</taxon>
        <taxon>Fungi</taxon>
        <taxon>Dikarya</taxon>
        <taxon>Basidiomycota</taxon>
        <taxon>Agaricomycotina</taxon>
        <taxon>Agaricomycetes</taxon>
        <taxon>Agaricomycetidae</taxon>
        <taxon>Agaricales</taxon>
        <taxon>Marasmiineae</taxon>
        <taxon>Omphalotaceae</taxon>
        <taxon>Collybiopsis</taxon>
    </lineage>
</organism>
<feature type="region of interest" description="Disordered" evidence="1">
    <location>
        <begin position="289"/>
        <end position="339"/>
    </location>
</feature>
<feature type="compositionally biased region" description="Polar residues" evidence="1">
    <location>
        <begin position="211"/>
        <end position="235"/>
    </location>
</feature>
<evidence type="ECO:0000256" key="1">
    <source>
        <dbReference type="SAM" id="MobiDB-lite"/>
    </source>
</evidence>
<accession>A0A8H5FXD7</accession>